<dbReference type="GeneID" id="14212529"/>
<dbReference type="RefSeq" id="WP_015232882.1">
    <property type="nucleotide sequence ID" value="NC_019791.1"/>
</dbReference>
<dbReference type="HOGENOM" id="CLU_2406190_0_0_2"/>
<protein>
    <submittedName>
        <fullName evidence="1">Uncharacterized protein</fullName>
    </submittedName>
</protein>
<evidence type="ECO:0000313" key="1">
    <source>
        <dbReference type="EMBL" id="AFZ70985.1"/>
    </source>
</evidence>
<reference evidence="2" key="1">
    <citation type="submission" date="2012-03" db="EMBL/GenBank/DDBJ databases">
        <title>Complete genome of Caldisphaera lagunensis DSM 15908.</title>
        <authorList>
            <person name="Lucas S."/>
            <person name="Copeland A."/>
            <person name="Lapidus A."/>
            <person name="Glavina del Rio T."/>
            <person name="Dalin E."/>
            <person name="Tice H."/>
            <person name="Bruce D."/>
            <person name="Goodwin L."/>
            <person name="Pitluck S."/>
            <person name="Peters L."/>
            <person name="Mikhailova N."/>
            <person name="Teshima H."/>
            <person name="Kyrpides N."/>
            <person name="Mavromatis K."/>
            <person name="Ivanova N."/>
            <person name="Brettin T."/>
            <person name="Detter J.C."/>
            <person name="Han C."/>
            <person name="Larimer F."/>
            <person name="Land M."/>
            <person name="Hauser L."/>
            <person name="Markowitz V."/>
            <person name="Cheng J.-F."/>
            <person name="Hugenholtz P."/>
            <person name="Woyke T."/>
            <person name="Wu D."/>
            <person name="Spring S."/>
            <person name="Schroeder M."/>
            <person name="Brambilla E."/>
            <person name="Klenk H.-P."/>
            <person name="Eisen J.A."/>
        </authorList>
    </citation>
    <scope>NUCLEOTIDE SEQUENCE [LARGE SCALE GENOMIC DNA]</scope>
    <source>
        <strain evidence="2">DSM 15908 / JCM 11604 / IC-154</strain>
    </source>
</reference>
<gene>
    <name evidence="1" type="ordered locus">Calag_1269</name>
</gene>
<dbReference type="eggNOG" id="arCOG11224">
    <property type="taxonomic scope" value="Archaea"/>
</dbReference>
<sequence length="92" mass="10697">MGKDTNDLAELVDETIKKVALGLYVNMNYYSYAKYQKPIKILILEEPIHAFDLIKNISSINTARLLFKIIMRALNFDLANIDSIIRFFRKRG</sequence>
<organism evidence="1 2">
    <name type="scientific">Caldisphaera lagunensis (strain DSM 15908 / JCM 11604 / ANMR 0165 / IC-154)</name>
    <dbReference type="NCBI Taxonomy" id="1056495"/>
    <lineage>
        <taxon>Archaea</taxon>
        <taxon>Thermoproteota</taxon>
        <taxon>Thermoprotei</taxon>
        <taxon>Acidilobales</taxon>
        <taxon>Caldisphaeraceae</taxon>
        <taxon>Caldisphaera</taxon>
    </lineage>
</organism>
<dbReference type="KEGG" id="clg:Calag_1269"/>
<dbReference type="Proteomes" id="UP000010469">
    <property type="component" value="Chromosome"/>
</dbReference>
<dbReference type="InParanoid" id="L0AD58"/>
<dbReference type="EMBL" id="CP003378">
    <property type="protein sequence ID" value="AFZ70985.1"/>
    <property type="molecule type" value="Genomic_DNA"/>
</dbReference>
<accession>L0AD58</accession>
<dbReference type="STRING" id="1056495.Calag_1269"/>
<keyword evidence="2" id="KW-1185">Reference proteome</keyword>
<proteinExistence type="predicted"/>
<evidence type="ECO:0000313" key="2">
    <source>
        <dbReference type="Proteomes" id="UP000010469"/>
    </source>
</evidence>
<dbReference type="AlphaFoldDB" id="L0AD58"/>
<name>L0AD58_CALLD</name>